<evidence type="ECO:0000256" key="1">
    <source>
        <dbReference type="ARBA" id="ARBA00006773"/>
    </source>
</evidence>
<dbReference type="InterPro" id="IPR006679">
    <property type="entry name" value="Adenine_deam"/>
</dbReference>
<protein>
    <recommendedName>
        <fullName evidence="2 6">Adenine deaminase</fullName>
        <shortName evidence="6">Adenase</shortName>
        <shortName evidence="6">Adenine aminase</shortName>
        <ecNumber evidence="2 6">3.5.4.2</ecNumber>
    </recommendedName>
</protein>
<dbReference type="PANTHER" id="PTHR11113">
    <property type="entry name" value="N-ACETYLGLUCOSAMINE-6-PHOSPHATE DEACETYLASE"/>
    <property type="match status" value="1"/>
</dbReference>
<gene>
    <name evidence="6 9" type="primary">ade</name>
    <name evidence="9" type="ORF">H9636_11650</name>
</gene>
<dbReference type="CDD" id="cd01295">
    <property type="entry name" value="AdeC"/>
    <property type="match status" value="1"/>
</dbReference>
<dbReference type="InterPro" id="IPR006680">
    <property type="entry name" value="Amidohydro-rel"/>
</dbReference>
<reference evidence="9 10" key="1">
    <citation type="submission" date="2020-08" db="EMBL/GenBank/DDBJ databases">
        <title>A Genomic Blueprint of the Chicken Gut Microbiome.</title>
        <authorList>
            <person name="Gilroy R."/>
            <person name="Ravi A."/>
            <person name="Getino M."/>
            <person name="Pursley I."/>
            <person name="Horton D.L."/>
            <person name="Alikhan N.-F."/>
            <person name="Baker D."/>
            <person name="Gharbi K."/>
            <person name="Hall N."/>
            <person name="Watson M."/>
            <person name="Adriaenssens E.M."/>
            <person name="Foster-Nyarko E."/>
            <person name="Jarju S."/>
            <person name="Secka A."/>
            <person name="Antonio M."/>
            <person name="Oren A."/>
            <person name="Chaudhuri R."/>
            <person name="La Ragione R.M."/>
            <person name="Hildebrand F."/>
            <person name="Pallen M.J."/>
        </authorList>
    </citation>
    <scope>NUCLEOTIDE SEQUENCE [LARGE SCALE GENOMIC DNA]</scope>
    <source>
        <strain evidence="9 10">Re31</strain>
    </source>
</reference>
<sequence>MKKSIQISQKKMEADFILRNAYVADVFSLCWRRANIVVAEGKIIALDEKDEFTATVVEDAEGKYVIPGLIDAHIHIESSMLTPTQFSEILLPHGITSVITDPHEIVNVSGSKGMKYMLEDAENAEMDIYFMLPSSVPSTSFENSGAVMKAKDLAPFLQHERVLGLAEVMDFPAVLETDSEMLDKLTLVQKVNKLIDGHGAGLTKEQLRGYRAAGIQTDHECVTAEEARERIKQGMYVLMREGSAAKNLVDLLPAVTPANARRFAFCTDDKHLDELMEEGSINFAVALAIKHGMNPLQAIQIATLNAAECYRLYDRGAIAEGYVADFVMLDDLQTMKIATVWKNGVKVAEKGQILQSEKRKTPVDQTILHSVHMAKLTEKDLAITFSKGNRANVIEIIPNQIITKHIEKEVDIENGYFVPSVEKDLLKIAVIERHHSLGTKGLAIVHGFGLQKGAVATTVAHDSHNAIVVGTNDQDMLVALEALQTIQGGLVVVDEGKVIGSLALPIAGLMTTLSAEEAVKKLEEIHKALHSIHSDLHFHFFLTLSFLSLPVIPELKLTDTGLFDVKNFRHIPIEVPKQNMSKKLV</sequence>
<dbReference type="NCBIfam" id="TIGR01178">
    <property type="entry name" value="ade"/>
    <property type="match status" value="1"/>
</dbReference>
<evidence type="ECO:0000256" key="4">
    <source>
        <dbReference type="ARBA" id="ARBA00023211"/>
    </source>
</evidence>
<comment type="similarity">
    <text evidence="1 6">Belongs to the metallo-dependent hydrolases superfamily. Adenine deaminase family.</text>
</comment>
<dbReference type="PANTHER" id="PTHR11113:SF2">
    <property type="entry name" value="ADENINE DEAMINASE"/>
    <property type="match status" value="1"/>
</dbReference>
<proteinExistence type="inferred from homology"/>
<keyword evidence="10" id="KW-1185">Reference proteome</keyword>
<dbReference type="EC" id="3.5.4.2" evidence="2 6"/>
<feature type="domain" description="Adenine deaminase C-terminal" evidence="8">
    <location>
        <begin position="400"/>
        <end position="568"/>
    </location>
</feature>
<dbReference type="HAMAP" id="MF_01518">
    <property type="entry name" value="Adenine_deamin"/>
    <property type="match status" value="1"/>
</dbReference>
<dbReference type="Gene3D" id="3.20.20.140">
    <property type="entry name" value="Metal-dependent hydrolases"/>
    <property type="match status" value="1"/>
</dbReference>
<dbReference type="InterPro" id="IPR011059">
    <property type="entry name" value="Metal-dep_hydrolase_composite"/>
</dbReference>
<comment type="caution">
    <text evidence="9">The sequence shown here is derived from an EMBL/GenBank/DDBJ whole genome shotgun (WGS) entry which is preliminary data.</text>
</comment>
<dbReference type="Pfam" id="PF01979">
    <property type="entry name" value="Amidohydro_1"/>
    <property type="match status" value="1"/>
</dbReference>
<evidence type="ECO:0000256" key="3">
    <source>
        <dbReference type="ARBA" id="ARBA00022801"/>
    </source>
</evidence>
<dbReference type="SUPFAM" id="SSF51556">
    <property type="entry name" value="Metallo-dependent hydrolases"/>
    <property type="match status" value="1"/>
</dbReference>
<evidence type="ECO:0000256" key="2">
    <source>
        <dbReference type="ARBA" id="ARBA00012782"/>
    </source>
</evidence>
<evidence type="ECO:0000256" key="6">
    <source>
        <dbReference type="HAMAP-Rule" id="MF_01518"/>
    </source>
</evidence>
<dbReference type="SUPFAM" id="SSF51338">
    <property type="entry name" value="Composite domain of metallo-dependent hydrolases"/>
    <property type="match status" value="1"/>
</dbReference>
<dbReference type="Proteomes" id="UP000640930">
    <property type="component" value="Unassembled WGS sequence"/>
</dbReference>
<comment type="catalytic activity">
    <reaction evidence="5 6">
        <text>adenine + H2O + H(+) = hypoxanthine + NH4(+)</text>
        <dbReference type="Rhea" id="RHEA:23688"/>
        <dbReference type="ChEBI" id="CHEBI:15377"/>
        <dbReference type="ChEBI" id="CHEBI:15378"/>
        <dbReference type="ChEBI" id="CHEBI:16708"/>
        <dbReference type="ChEBI" id="CHEBI:17368"/>
        <dbReference type="ChEBI" id="CHEBI:28938"/>
        <dbReference type="EC" id="3.5.4.2"/>
    </reaction>
</comment>
<dbReference type="GO" id="GO:0000034">
    <property type="term" value="F:adenine deaminase activity"/>
    <property type="evidence" value="ECO:0007669"/>
    <property type="project" value="UniProtKB-EC"/>
</dbReference>
<dbReference type="Gene3D" id="2.30.40.10">
    <property type="entry name" value="Urease, subunit C, domain 1"/>
    <property type="match status" value="1"/>
</dbReference>
<keyword evidence="3 6" id="KW-0378">Hydrolase</keyword>
<evidence type="ECO:0000256" key="5">
    <source>
        <dbReference type="ARBA" id="ARBA00047720"/>
    </source>
</evidence>
<accession>A0ABR8XDH3</accession>
<comment type="cofactor">
    <cofactor evidence="6">
        <name>Mn(2+)</name>
        <dbReference type="ChEBI" id="CHEBI:29035"/>
    </cofactor>
</comment>
<dbReference type="InterPro" id="IPR032466">
    <property type="entry name" value="Metal_Hydrolase"/>
</dbReference>
<evidence type="ECO:0000313" key="10">
    <source>
        <dbReference type="Proteomes" id="UP000640930"/>
    </source>
</evidence>
<evidence type="ECO:0000259" key="7">
    <source>
        <dbReference type="Pfam" id="PF01979"/>
    </source>
</evidence>
<evidence type="ECO:0000259" key="8">
    <source>
        <dbReference type="Pfam" id="PF13382"/>
    </source>
</evidence>
<feature type="domain" description="Amidohydrolase-related" evidence="7">
    <location>
        <begin position="64"/>
        <end position="345"/>
    </location>
</feature>
<name>A0ABR8XDH3_9BACL</name>
<dbReference type="InterPro" id="IPR026912">
    <property type="entry name" value="Adenine_deam_C"/>
</dbReference>
<evidence type="ECO:0000313" key="9">
    <source>
        <dbReference type="EMBL" id="MBD8027309.1"/>
    </source>
</evidence>
<dbReference type="Pfam" id="PF13382">
    <property type="entry name" value="Adenine_deam_C"/>
    <property type="match status" value="1"/>
</dbReference>
<dbReference type="EMBL" id="JACSQA010000017">
    <property type="protein sequence ID" value="MBD8027309.1"/>
    <property type="molecule type" value="Genomic_DNA"/>
</dbReference>
<organism evidence="9 10">
    <name type="scientific">Ureibacillus galli</name>
    <dbReference type="NCBI Taxonomy" id="2762222"/>
    <lineage>
        <taxon>Bacteria</taxon>
        <taxon>Bacillati</taxon>
        <taxon>Bacillota</taxon>
        <taxon>Bacilli</taxon>
        <taxon>Bacillales</taxon>
        <taxon>Caryophanaceae</taxon>
        <taxon>Ureibacillus</taxon>
    </lineage>
</organism>
<keyword evidence="4 6" id="KW-0464">Manganese</keyword>